<dbReference type="InterPro" id="IPR043502">
    <property type="entry name" value="DNA/RNA_pol_sf"/>
</dbReference>
<accession>L7JXM5</accession>
<dbReference type="VEuPathDB" id="MicrosporidiaDB:THOM_0951"/>
<keyword evidence="1" id="KW-0695">RNA-directed DNA polymerase</keyword>
<dbReference type="InterPro" id="IPR053134">
    <property type="entry name" value="RNA-dir_DNA_polymerase"/>
</dbReference>
<dbReference type="EC" id="2.7.7.49" evidence="1"/>
<dbReference type="AlphaFoldDB" id="L7JXM5"/>
<protein>
    <submittedName>
        <fullName evidence="1">RNA-directed DNA polymerase, LTR Retrotransposon</fullName>
        <ecNumber evidence="1">2.7.7.49</ecNumber>
    </submittedName>
</protein>
<keyword evidence="2" id="KW-1185">Reference proteome</keyword>
<proteinExistence type="predicted"/>
<evidence type="ECO:0000313" key="1">
    <source>
        <dbReference type="EMBL" id="ELQ76075.1"/>
    </source>
</evidence>
<dbReference type="EMBL" id="JH993878">
    <property type="protein sequence ID" value="ELQ76075.1"/>
    <property type="molecule type" value="Genomic_DNA"/>
</dbReference>
<keyword evidence="1" id="KW-0808">Transferase</keyword>
<dbReference type="STRING" id="72359.L7JXM5"/>
<dbReference type="Proteomes" id="UP000011185">
    <property type="component" value="Unassembled WGS sequence"/>
</dbReference>
<name>L7JXM5_TRAHO</name>
<gene>
    <name evidence="1" type="ORF">THOM_0951</name>
</gene>
<dbReference type="PANTHER" id="PTHR24559">
    <property type="entry name" value="TRANSPOSON TY3-I GAG-POL POLYPROTEIN"/>
    <property type="match status" value="1"/>
</dbReference>
<dbReference type="OrthoDB" id="2195352at2759"/>
<reference evidence="1 2" key="1">
    <citation type="journal article" date="2012" name="PLoS Pathog.">
        <title>The genome of the obligate intracellular parasite Trachipleistophora hominis: new insights into microsporidian genome dynamics and reductive evolution.</title>
        <authorList>
            <person name="Heinz E."/>
            <person name="Williams T.A."/>
            <person name="Nakjang S."/>
            <person name="Noel C.J."/>
            <person name="Swan D.C."/>
            <person name="Goldberg A.V."/>
            <person name="Harris S.R."/>
            <person name="Weinmaier T."/>
            <person name="Markert S."/>
            <person name="Becher D."/>
            <person name="Bernhardt J."/>
            <person name="Dagan T."/>
            <person name="Hacker C."/>
            <person name="Lucocq J.M."/>
            <person name="Schweder T."/>
            <person name="Rattei T."/>
            <person name="Hall N."/>
            <person name="Hirt R.P."/>
            <person name="Embley T.M."/>
        </authorList>
    </citation>
    <scope>NUCLEOTIDE SEQUENCE [LARGE SCALE GENOMIC DNA]</scope>
</reference>
<evidence type="ECO:0000313" key="2">
    <source>
        <dbReference type="Proteomes" id="UP000011185"/>
    </source>
</evidence>
<dbReference type="GO" id="GO:0003964">
    <property type="term" value="F:RNA-directed DNA polymerase activity"/>
    <property type="evidence" value="ECO:0007669"/>
    <property type="project" value="UniProtKB-KW"/>
</dbReference>
<dbReference type="InParanoid" id="L7JXM5"/>
<dbReference type="PANTHER" id="PTHR24559:SF444">
    <property type="entry name" value="REVERSE TRANSCRIPTASE DOMAIN-CONTAINING PROTEIN"/>
    <property type="match status" value="1"/>
</dbReference>
<keyword evidence="1" id="KW-0548">Nucleotidyltransferase</keyword>
<sequence length="139" mass="16248">MEEIPDVVTRMLRAFNVEDSNKSGDALKIDMRHKIDLIDERKYAYSKPYQTSLKEAQIIKSEVYKLLELEIIRESKSQHLSPVLLVVKKDGTTRFCVDYRKLNLNTIKQPYPIPNMEQLMKSIVHSNCYSTLNLRSGYH</sequence>
<organism evidence="1 2">
    <name type="scientific">Trachipleistophora hominis</name>
    <name type="common">Microsporidian parasite</name>
    <dbReference type="NCBI Taxonomy" id="72359"/>
    <lineage>
        <taxon>Eukaryota</taxon>
        <taxon>Fungi</taxon>
        <taxon>Fungi incertae sedis</taxon>
        <taxon>Microsporidia</taxon>
        <taxon>Pleistophoridae</taxon>
        <taxon>Trachipleistophora</taxon>
    </lineage>
</organism>
<dbReference type="HOGENOM" id="CLU_1846502_0_0_1"/>
<dbReference type="SUPFAM" id="SSF56672">
    <property type="entry name" value="DNA/RNA polymerases"/>
    <property type="match status" value="1"/>
</dbReference>
<dbReference type="Gene3D" id="3.10.10.10">
    <property type="entry name" value="HIV Type 1 Reverse Transcriptase, subunit A, domain 1"/>
    <property type="match status" value="1"/>
</dbReference>